<feature type="transmembrane region" description="Helical" evidence="2">
    <location>
        <begin position="20"/>
        <end position="39"/>
    </location>
</feature>
<proteinExistence type="predicted"/>
<evidence type="ECO:0000256" key="2">
    <source>
        <dbReference type="SAM" id="Phobius"/>
    </source>
</evidence>
<dbReference type="EMBL" id="JABFBC010000001">
    <property type="protein sequence ID" value="NNU79912.1"/>
    <property type="molecule type" value="Genomic_DNA"/>
</dbReference>
<keyword evidence="2" id="KW-0812">Transmembrane</keyword>
<feature type="transmembrane region" description="Helical" evidence="2">
    <location>
        <begin position="51"/>
        <end position="71"/>
    </location>
</feature>
<protein>
    <submittedName>
        <fullName evidence="3">Uncharacterized protein</fullName>
    </submittedName>
</protein>
<dbReference type="Proteomes" id="UP000572377">
    <property type="component" value="Unassembled WGS sequence"/>
</dbReference>
<reference evidence="3 4" key="1">
    <citation type="submission" date="2020-05" db="EMBL/GenBank/DDBJ databases">
        <title>Gimesia benthica sp. nov., a novel planctomycete isolated from a deep-sea water sample of the Northwest Indian Ocean.</title>
        <authorList>
            <person name="Wang J."/>
            <person name="Ruan C."/>
            <person name="Song L."/>
            <person name="Zhu Y."/>
            <person name="Li A."/>
            <person name="Zheng X."/>
            <person name="Wang L."/>
            <person name="Lu Z."/>
            <person name="Huang Y."/>
            <person name="Du W."/>
            <person name="Zhou Y."/>
            <person name="Huang L."/>
            <person name="Dai X."/>
        </authorList>
    </citation>
    <scope>NUCLEOTIDE SEQUENCE [LARGE SCALE GENOMIC DNA]</scope>
    <source>
        <strain evidence="3 4">YYQ-30</strain>
    </source>
</reference>
<evidence type="ECO:0000256" key="1">
    <source>
        <dbReference type="SAM" id="MobiDB-lite"/>
    </source>
</evidence>
<feature type="region of interest" description="Disordered" evidence="1">
    <location>
        <begin position="178"/>
        <end position="200"/>
    </location>
</feature>
<comment type="caution">
    <text evidence="3">The sequence shown here is derived from an EMBL/GenBank/DDBJ whole genome shotgun (WGS) entry which is preliminary data.</text>
</comment>
<keyword evidence="2" id="KW-1133">Transmembrane helix</keyword>
<evidence type="ECO:0000313" key="4">
    <source>
        <dbReference type="Proteomes" id="UP000572377"/>
    </source>
</evidence>
<keyword evidence="2" id="KW-0472">Membrane</keyword>
<accession>A0A849L0V8</accession>
<gene>
    <name evidence="3" type="ORF">HMH01_05610</name>
</gene>
<dbReference type="AlphaFoldDB" id="A0A849L0V8"/>
<dbReference type="RefSeq" id="WP_171323267.1">
    <property type="nucleotide sequence ID" value="NZ_JABFBC010000001.1"/>
</dbReference>
<evidence type="ECO:0000313" key="3">
    <source>
        <dbReference type="EMBL" id="NNU79912.1"/>
    </source>
</evidence>
<sequence length="200" mass="22511">MTAENHATARIREVPLGVQFFTFFVLSQALKYFALMSPVPAEGISVRNLGLIALCFLPFAVARIPFLMPFLPGVALRDDAQVALHRGGLVYTFDGVKRPLFVEWPDLERIERTRFGLILTVRHRANVTEGMPKYQAEFWRAKIRRPIRLIHADRFTPQAGLVRCLSEARRAGVDVRGFEPASRHSHQGSMAAISSSDQPK</sequence>
<organism evidence="3 4">
    <name type="scientific">Halovulum dunhuangense</name>
    <dbReference type="NCBI Taxonomy" id="1505036"/>
    <lineage>
        <taxon>Bacteria</taxon>
        <taxon>Pseudomonadati</taxon>
        <taxon>Pseudomonadota</taxon>
        <taxon>Alphaproteobacteria</taxon>
        <taxon>Rhodobacterales</taxon>
        <taxon>Paracoccaceae</taxon>
        <taxon>Halovulum</taxon>
    </lineage>
</organism>
<keyword evidence="4" id="KW-1185">Reference proteome</keyword>
<name>A0A849L0V8_9RHOB</name>